<name>A1HPA9_9FIRM</name>
<evidence type="ECO:0000313" key="1">
    <source>
        <dbReference type="EMBL" id="EAX48215.1"/>
    </source>
</evidence>
<dbReference type="EMBL" id="AAWL01000004">
    <property type="protein sequence ID" value="EAX48215.1"/>
    <property type="molecule type" value="Genomic_DNA"/>
</dbReference>
<proteinExistence type="predicted"/>
<reference evidence="1 2" key="2">
    <citation type="submission" date="2007-01" db="EMBL/GenBank/DDBJ databases">
        <title>Sequencing of the draft genome and assembly of Thermosinus carboxydivorans Nor1.</title>
        <authorList>
            <consortium name="US DOE Joint Genome Institute (JGI-PGF)"/>
            <person name="Copeland A."/>
            <person name="Lucas S."/>
            <person name="Lapidus A."/>
            <person name="Barry K."/>
            <person name="Glavina del Rio T."/>
            <person name="Dalin E."/>
            <person name="Tice H."/>
            <person name="Bruce D."/>
            <person name="Pitluck S."/>
            <person name="Richardson P."/>
        </authorList>
    </citation>
    <scope>NUCLEOTIDE SEQUENCE [LARGE SCALE GENOMIC DNA]</scope>
    <source>
        <strain evidence="1 2">Nor1</strain>
    </source>
</reference>
<reference evidence="1 2" key="1">
    <citation type="submission" date="2007-01" db="EMBL/GenBank/DDBJ databases">
        <title>Annotation of the draft genome assembly of Thermosinus carboxydivorans Nor1.</title>
        <authorList>
            <consortium name="US DOE Joint Genome Institute (JGI-ORNL)"/>
            <person name="Larimer F."/>
            <person name="Land M."/>
            <person name="Hauser L."/>
        </authorList>
    </citation>
    <scope>NUCLEOTIDE SEQUENCE [LARGE SCALE GENOMIC DNA]</scope>
    <source>
        <strain evidence="1 2">Nor1</strain>
    </source>
</reference>
<comment type="caution">
    <text evidence="1">The sequence shown here is derived from an EMBL/GenBank/DDBJ whole genome shotgun (WGS) entry which is preliminary data.</text>
</comment>
<protein>
    <submittedName>
        <fullName evidence="1">Uncharacterized protein</fullName>
    </submittedName>
</protein>
<dbReference type="RefSeq" id="WP_007288869.1">
    <property type="nucleotide sequence ID" value="NZ_AAWL01000004.1"/>
</dbReference>
<gene>
    <name evidence="1" type="ORF">TcarDRAFT_1762</name>
</gene>
<organism evidence="1 2">
    <name type="scientific">Thermosinus carboxydivorans Nor1</name>
    <dbReference type="NCBI Taxonomy" id="401526"/>
    <lineage>
        <taxon>Bacteria</taxon>
        <taxon>Bacillati</taxon>
        <taxon>Bacillota</taxon>
        <taxon>Negativicutes</taxon>
        <taxon>Selenomonadales</taxon>
        <taxon>Sporomusaceae</taxon>
        <taxon>Thermosinus</taxon>
    </lineage>
</organism>
<evidence type="ECO:0000313" key="2">
    <source>
        <dbReference type="Proteomes" id="UP000005139"/>
    </source>
</evidence>
<dbReference type="AlphaFoldDB" id="A1HPA9"/>
<sequence>MQKAEEFAVAYVVYEDDEWFIVGRLADIQRLSDAGYVERAWDIRLDNGHRPYAVVKKRVNFDITEPPTDAPKNILTETIAAKTGLKFSDNLHFLEHTYLFRPTPAFWGELLIDFAGEDGRLHGVNLTDYYAIYRGYILHNINGAKFVRLESDTLV</sequence>
<keyword evidence="2" id="KW-1185">Reference proteome</keyword>
<accession>A1HPA9</accession>
<dbReference type="Proteomes" id="UP000005139">
    <property type="component" value="Unassembled WGS sequence"/>
</dbReference>
<dbReference type="OrthoDB" id="9823609at2"/>